<organism evidence="2 3">
    <name type="scientific">Nocardioides daedukensis</name>
    <dbReference type="NCBI Taxonomy" id="634462"/>
    <lineage>
        <taxon>Bacteria</taxon>
        <taxon>Bacillati</taxon>
        <taxon>Actinomycetota</taxon>
        <taxon>Actinomycetes</taxon>
        <taxon>Propionibacteriales</taxon>
        <taxon>Nocardioidaceae</taxon>
        <taxon>Nocardioides</taxon>
    </lineage>
</organism>
<sequence>MTASVLQISVGLPRDEAWAGNLKRTAIDKRAVTDPVRVRRTGIDGDHVADTVHHGGPDKAVYAFAREDLDRWEAELGAVIRNGQFGENLTTTGIDVNAALVGERWRIGEVLLEVADVRIPCSVFKNWMGLGGYDDTAWVKRFALDQRPGPYFRVLEEGLFRVGDEIRVEHRPDHAITVTHLFRALTTERHLQPALLQIDGLAESLRTRIQAGKMG</sequence>
<proteinExistence type="predicted"/>
<dbReference type="SUPFAM" id="SSF50800">
    <property type="entry name" value="PK beta-barrel domain-like"/>
    <property type="match status" value="1"/>
</dbReference>
<dbReference type="InterPro" id="IPR011037">
    <property type="entry name" value="Pyrv_Knase-like_insert_dom_sf"/>
</dbReference>
<dbReference type="GO" id="GO:0003824">
    <property type="term" value="F:catalytic activity"/>
    <property type="evidence" value="ECO:0007669"/>
    <property type="project" value="InterPro"/>
</dbReference>
<evidence type="ECO:0000313" key="3">
    <source>
        <dbReference type="Proteomes" id="UP000540656"/>
    </source>
</evidence>
<dbReference type="GO" id="GO:0030170">
    <property type="term" value="F:pyridoxal phosphate binding"/>
    <property type="evidence" value="ECO:0007669"/>
    <property type="project" value="InterPro"/>
</dbReference>
<dbReference type="InterPro" id="IPR005302">
    <property type="entry name" value="MoCF_Sase_C"/>
</dbReference>
<dbReference type="Gene3D" id="2.40.33.20">
    <property type="entry name" value="PK beta-barrel domain-like"/>
    <property type="match status" value="1"/>
</dbReference>
<dbReference type="InterPro" id="IPR052353">
    <property type="entry name" value="Benzoxazolinone_Detox_Enz"/>
</dbReference>
<dbReference type="RefSeq" id="WP_179503565.1">
    <property type="nucleotide sequence ID" value="NZ_JACCAA010000001.1"/>
</dbReference>
<dbReference type="EMBL" id="JACCAA010000001">
    <property type="protein sequence ID" value="NYG60658.1"/>
    <property type="molecule type" value="Genomic_DNA"/>
</dbReference>
<dbReference type="AlphaFoldDB" id="A0A7Y9UQH6"/>
<keyword evidence="3" id="KW-1185">Reference proteome</keyword>
<protein>
    <submittedName>
        <fullName evidence="2">MOSC domain-containing protein YiiM</fullName>
    </submittedName>
</protein>
<feature type="domain" description="MOSC" evidence="1">
    <location>
        <begin position="30"/>
        <end position="169"/>
    </location>
</feature>
<reference evidence="2 3" key="1">
    <citation type="submission" date="2020-07" db="EMBL/GenBank/DDBJ databases">
        <title>Sequencing the genomes of 1000 actinobacteria strains.</title>
        <authorList>
            <person name="Klenk H.-P."/>
        </authorList>
    </citation>
    <scope>NUCLEOTIDE SEQUENCE [LARGE SCALE GENOMIC DNA]</scope>
    <source>
        <strain evidence="2 3">DSM 23819</strain>
    </source>
</reference>
<dbReference type="Pfam" id="PF03473">
    <property type="entry name" value="MOSC"/>
    <property type="match status" value="1"/>
</dbReference>
<evidence type="ECO:0000259" key="1">
    <source>
        <dbReference type="PROSITE" id="PS51340"/>
    </source>
</evidence>
<evidence type="ECO:0000313" key="2">
    <source>
        <dbReference type="EMBL" id="NYG60658.1"/>
    </source>
</evidence>
<dbReference type="Proteomes" id="UP000540656">
    <property type="component" value="Unassembled WGS sequence"/>
</dbReference>
<accession>A0A7Y9UQH6</accession>
<name>A0A7Y9UQH6_9ACTN</name>
<gene>
    <name evidence="2" type="ORF">BJ980_003581</name>
</gene>
<dbReference type="PROSITE" id="PS51340">
    <property type="entry name" value="MOSC"/>
    <property type="match status" value="1"/>
</dbReference>
<dbReference type="PANTHER" id="PTHR30212:SF2">
    <property type="entry name" value="PROTEIN YIIM"/>
    <property type="match status" value="1"/>
</dbReference>
<dbReference type="GO" id="GO:0030151">
    <property type="term" value="F:molybdenum ion binding"/>
    <property type="evidence" value="ECO:0007669"/>
    <property type="project" value="InterPro"/>
</dbReference>
<comment type="caution">
    <text evidence="2">The sequence shown here is derived from an EMBL/GenBank/DDBJ whole genome shotgun (WGS) entry which is preliminary data.</text>
</comment>
<dbReference type="PANTHER" id="PTHR30212">
    <property type="entry name" value="PROTEIN YIIM"/>
    <property type="match status" value="1"/>
</dbReference>